<evidence type="ECO:0000313" key="2">
    <source>
        <dbReference type="EMBL" id="JAD24290.1"/>
    </source>
</evidence>
<feature type="compositionally biased region" description="Polar residues" evidence="1">
    <location>
        <begin position="1"/>
        <end position="11"/>
    </location>
</feature>
<feature type="region of interest" description="Disordered" evidence="1">
    <location>
        <begin position="1"/>
        <end position="22"/>
    </location>
</feature>
<dbReference type="EMBL" id="GBRH01273605">
    <property type="protein sequence ID" value="JAD24290.1"/>
    <property type="molecule type" value="Transcribed_RNA"/>
</dbReference>
<proteinExistence type="predicted"/>
<reference evidence="2" key="1">
    <citation type="submission" date="2014-09" db="EMBL/GenBank/DDBJ databases">
        <authorList>
            <person name="Magalhaes I.L.F."/>
            <person name="Oliveira U."/>
            <person name="Santos F.R."/>
            <person name="Vidigal T.H.D.A."/>
            <person name="Brescovit A.D."/>
            <person name="Santos A.J."/>
        </authorList>
    </citation>
    <scope>NUCLEOTIDE SEQUENCE</scope>
    <source>
        <tissue evidence="2">Shoot tissue taken approximately 20 cm above the soil surface</tissue>
    </source>
</reference>
<sequence>MVCSSEQPETASNLSCCSSSKSGRRSQELQSAIMSCLRFRRYRIQMGNDRPWYPTIFRYSRHCGG</sequence>
<reference evidence="2" key="2">
    <citation type="journal article" date="2015" name="Data Brief">
        <title>Shoot transcriptome of the giant reed, Arundo donax.</title>
        <authorList>
            <person name="Barrero R.A."/>
            <person name="Guerrero F.D."/>
            <person name="Moolhuijzen P."/>
            <person name="Goolsby J.A."/>
            <person name="Tidwell J."/>
            <person name="Bellgard S.E."/>
            <person name="Bellgard M.I."/>
        </authorList>
    </citation>
    <scope>NUCLEOTIDE SEQUENCE</scope>
    <source>
        <tissue evidence="2">Shoot tissue taken approximately 20 cm above the soil surface</tissue>
    </source>
</reference>
<evidence type="ECO:0000256" key="1">
    <source>
        <dbReference type="SAM" id="MobiDB-lite"/>
    </source>
</evidence>
<protein>
    <submittedName>
        <fullName evidence="2">Uncharacterized protein</fullName>
    </submittedName>
</protein>
<feature type="compositionally biased region" description="Low complexity" evidence="1">
    <location>
        <begin position="12"/>
        <end position="21"/>
    </location>
</feature>
<organism evidence="2">
    <name type="scientific">Arundo donax</name>
    <name type="common">Giant reed</name>
    <name type="synonym">Donax arundinaceus</name>
    <dbReference type="NCBI Taxonomy" id="35708"/>
    <lineage>
        <taxon>Eukaryota</taxon>
        <taxon>Viridiplantae</taxon>
        <taxon>Streptophyta</taxon>
        <taxon>Embryophyta</taxon>
        <taxon>Tracheophyta</taxon>
        <taxon>Spermatophyta</taxon>
        <taxon>Magnoliopsida</taxon>
        <taxon>Liliopsida</taxon>
        <taxon>Poales</taxon>
        <taxon>Poaceae</taxon>
        <taxon>PACMAD clade</taxon>
        <taxon>Arundinoideae</taxon>
        <taxon>Arundineae</taxon>
        <taxon>Arundo</taxon>
    </lineage>
</organism>
<dbReference type="AlphaFoldDB" id="A0A0A8YG89"/>
<accession>A0A0A8YG89</accession>
<name>A0A0A8YG89_ARUDO</name>